<name>A0ABW5VFF5_9FLAO</name>
<keyword evidence="2" id="KW-1185">Reference proteome</keyword>
<dbReference type="Gene3D" id="2.30.110.10">
    <property type="entry name" value="Electron Transport, Fmn-binding Protein, Chain A"/>
    <property type="match status" value="1"/>
</dbReference>
<dbReference type="SUPFAM" id="SSF50475">
    <property type="entry name" value="FMN-binding split barrel"/>
    <property type="match status" value="1"/>
</dbReference>
<dbReference type="Proteomes" id="UP001597532">
    <property type="component" value="Unassembled WGS sequence"/>
</dbReference>
<dbReference type="Pfam" id="PF12900">
    <property type="entry name" value="Pyridox_ox_2"/>
    <property type="match status" value="1"/>
</dbReference>
<reference evidence="2" key="1">
    <citation type="journal article" date="2019" name="Int. J. Syst. Evol. Microbiol.">
        <title>The Global Catalogue of Microorganisms (GCM) 10K type strain sequencing project: providing services to taxonomists for standard genome sequencing and annotation.</title>
        <authorList>
            <consortium name="The Broad Institute Genomics Platform"/>
            <consortium name="The Broad Institute Genome Sequencing Center for Infectious Disease"/>
            <person name="Wu L."/>
            <person name="Ma J."/>
        </authorList>
    </citation>
    <scope>NUCLEOTIDE SEQUENCE [LARGE SCALE GENOMIC DNA]</scope>
    <source>
        <strain evidence="2">KCTC 52924</strain>
    </source>
</reference>
<dbReference type="InterPro" id="IPR012349">
    <property type="entry name" value="Split_barrel_FMN-bd"/>
</dbReference>
<dbReference type="RefSeq" id="WP_251805570.1">
    <property type="nucleotide sequence ID" value="NZ_CP166679.1"/>
</dbReference>
<dbReference type="EMBL" id="JBHUOK010000030">
    <property type="protein sequence ID" value="MFD2790419.1"/>
    <property type="molecule type" value="Genomic_DNA"/>
</dbReference>
<evidence type="ECO:0000313" key="2">
    <source>
        <dbReference type="Proteomes" id="UP001597532"/>
    </source>
</evidence>
<gene>
    <name evidence="1" type="ORF">ACFS1K_11650</name>
</gene>
<protein>
    <submittedName>
        <fullName evidence="1">Pyridoxamine 5'-phosphate oxidase family protein</fullName>
    </submittedName>
</protein>
<sequence length="150" mass="17304">MTDLTINESTGILRNNYNGHLAYVFQGKPYVIPITYYFDPTENCIIGYTSEGHKIEAMRQNPSVSMVTEQVQSLANWKSVQIQGDFEELEGSFAKQKLHDFFEGVKNIIHRKENKEVKFINEFSSKSYTKGTPIVYQIRIQEITGKKREA</sequence>
<accession>A0ABW5VFF5</accession>
<evidence type="ECO:0000313" key="1">
    <source>
        <dbReference type="EMBL" id="MFD2790419.1"/>
    </source>
</evidence>
<proteinExistence type="predicted"/>
<comment type="caution">
    <text evidence="1">The sequence shown here is derived from an EMBL/GenBank/DDBJ whole genome shotgun (WGS) entry which is preliminary data.</text>
</comment>
<dbReference type="InterPro" id="IPR024747">
    <property type="entry name" value="Pyridox_Oxase-rel"/>
</dbReference>
<organism evidence="1 2">
    <name type="scientific">Arenibacter antarcticus</name>
    <dbReference type="NCBI Taxonomy" id="2040469"/>
    <lineage>
        <taxon>Bacteria</taxon>
        <taxon>Pseudomonadati</taxon>
        <taxon>Bacteroidota</taxon>
        <taxon>Flavobacteriia</taxon>
        <taxon>Flavobacteriales</taxon>
        <taxon>Flavobacteriaceae</taxon>
        <taxon>Arenibacter</taxon>
    </lineage>
</organism>